<evidence type="ECO:0000256" key="1">
    <source>
        <dbReference type="ARBA" id="ARBA00010088"/>
    </source>
</evidence>
<organism evidence="4 5">
    <name type="scientific">Methylocystis hirsuta</name>
    <dbReference type="NCBI Taxonomy" id="369798"/>
    <lineage>
        <taxon>Bacteria</taxon>
        <taxon>Pseudomonadati</taxon>
        <taxon>Pseudomonadota</taxon>
        <taxon>Alphaproteobacteria</taxon>
        <taxon>Hyphomicrobiales</taxon>
        <taxon>Methylocystaceae</taxon>
        <taxon>Methylocystis</taxon>
    </lineage>
</organism>
<dbReference type="PRINTS" id="PR00793">
    <property type="entry name" value="PROAMNOPTASE"/>
</dbReference>
<evidence type="ECO:0000256" key="2">
    <source>
        <dbReference type="ARBA" id="ARBA00022801"/>
    </source>
</evidence>
<dbReference type="AlphaFoldDB" id="A0A3M9XL10"/>
<dbReference type="Gene3D" id="3.40.50.1820">
    <property type="entry name" value="alpha/beta hydrolase"/>
    <property type="match status" value="1"/>
</dbReference>
<reference evidence="4 5" key="1">
    <citation type="submission" date="2018-08" db="EMBL/GenBank/DDBJ databases">
        <title>Genome sequence of Methylocystis hirsuta CSC1, a methanotroph able to accumulate PHAs.</title>
        <authorList>
            <person name="Bordel S."/>
            <person name="Rodriguez E."/>
            <person name="Gancedo J."/>
            <person name="Munoz R."/>
        </authorList>
    </citation>
    <scope>NUCLEOTIDE SEQUENCE [LARGE SCALE GENOMIC DNA]</scope>
    <source>
        <strain evidence="4 5">CSC1</strain>
    </source>
</reference>
<evidence type="ECO:0000313" key="5">
    <source>
        <dbReference type="Proteomes" id="UP000268623"/>
    </source>
</evidence>
<protein>
    <submittedName>
        <fullName evidence="4">Alpha/beta hydrolase</fullName>
    </submittedName>
</protein>
<sequence length="353" mass="38701">MKRRLRIANFAIWLGLALGAVVVAGAIFLGANPRQAFQAVASSEMLRTDGAELYLLTRGARRDAPVILWLHGGPGGAEGPLFRLFNGALETDFVVAYWDQRGAGRSYSADADPARLTVAQHLEDLDFVVDHLRAKFGADKIALIGHSWGSALGLLYARRHPEKVAAFVGVGQFVSGIEGQRAQYSFVDTEARRMGDRTALTELAAIGPPPYSATNGLRVQDLVDRFGGYFHSRPSFLMTILRGICGGYIAPWEIGKFIHANNVSLEAMNDEISQLDLRLSAPSVDAPVIFILGRHDRHVDSRMAAAYFEQLQAPGKALIWFEGAAHNIPFEQPELFNLRVTQALHDLEARIGR</sequence>
<proteinExistence type="inferred from homology"/>
<dbReference type="InterPro" id="IPR029058">
    <property type="entry name" value="AB_hydrolase_fold"/>
</dbReference>
<dbReference type="SUPFAM" id="SSF53474">
    <property type="entry name" value="alpha/beta-Hydrolases"/>
    <property type="match status" value="1"/>
</dbReference>
<dbReference type="InterPro" id="IPR050266">
    <property type="entry name" value="AB_hydrolase_sf"/>
</dbReference>
<evidence type="ECO:0000313" key="4">
    <source>
        <dbReference type="EMBL" id="RNJ48744.1"/>
    </source>
</evidence>
<dbReference type="PANTHER" id="PTHR43798">
    <property type="entry name" value="MONOACYLGLYCEROL LIPASE"/>
    <property type="match status" value="1"/>
</dbReference>
<dbReference type="OrthoDB" id="9796770at2"/>
<dbReference type="GO" id="GO:0016020">
    <property type="term" value="C:membrane"/>
    <property type="evidence" value="ECO:0007669"/>
    <property type="project" value="TreeGrafter"/>
</dbReference>
<keyword evidence="5" id="KW-1185">Reference proteome</keyword>
<gene>
    <name evidence="4" type="ORF">D1O30_02965</name>
</gene>
<dbReference type="InterPro" id="IPR002410">
    <property type="entry name" value="Peptidase_S33"/>
</dbReference>
<dbReference type="Pfam" id="PF00561">
    <property type="entry name" value="Abhydrolase_1"/>
    <property type="match status" value="1"/>
</dbReference>
<dbReference type="Proteomes" id="UP000268623">
    <property type="component" value="Unassembled WGS sequence"/>
</dbReference>
<feature type="domain" description="AB hydrolase-1" evidence="3">
    <location>
        <begin position="65"/>
        <end position="172"/>
    </location>
</feature>
<name>A0A3M9XL10_9HYPH</name>
<dbReference type="PANTHER" id="PTHR43798:SF33">
    <property type="entry name" value="HYDROLASE, PUTATIVE (AFU_ORTHOLOGUE AFUA_2G14860)-RELATED"/>
    <property type="match status" value="1"/>
</dbReference>
<comment type="similarity">
    <text evidence="1">Belongs to the peptidase S33 family.</text>
</comment>
<evidence type="ECO:0000259" key="3">
    <source>
        <dbReference type="Pfam" id="PF00561"/>
    </source>
</evidence>
<dbReference type="GO" id="GO:0006508">
    <property type="term" value="P:proteolysis"/>
    <property type="evidence" value="ECO:0007669"/>
    <property type="project" value="InterPro"/>
</dbReference>
<keyword evidence="2 4" id="KW-0378">Hydrolase</keyword>
<dbReference type="EMBL" id="QWDD01000001">
    <property type="protein sequence ID" value="RNJ48744.1"/>
    <property type="molecule type" value="Genomic_DNA"/>
</dbReference>
<dbReference type="InterPro" id="IPR000073">
    <property type="entry name" value="AB_hydrolase_1"/>
</dbReference>
<dbReference type="GO" id="GO:0008233">
    <property type="term" value="F:peptidase activity"/>
    <property type="evidence" value="ECO:0007669"/>
    <property type="project" value="InterPro"/>
</dbReference>
<accession>A0A3M9XL10</accession>
<comment type="caution">
    <text evidence="4">The sequence shown here is derived from an EMBL/GenBank/DDBJ whole genome shotgun (WGS) entry which is preliminary data.</text>
</comment>